<evidence type="ECO:0000256" key="3">
    <source>
        <dbReference type="ARBA" id="ARBA00022840"/>
    </source>
</evidence>
<dbReference type="Pfam" id="PF00005">
    <property type="entry name" value="ABC_tran"/>
    <property type="match status" value="1"/>
</dbReference>
<gene>
    <name evidence="7" type="primary">lolD_2</name>
    <name evidence="7" type="ORF">AMURIS_01233</name>
</gene>
<dbReference type="GO" id="GO:0098796">
    <property type="term" value="C:membrane protein complex"/>
    <property type="evidence" value="ECO:0007669"/>
    <property type="project" value="UniProtKB-ARBA"/>
</dbReference>
<keyword evidence="1" id="KW-0813">Transport</keyword>
<keyword evidence="4" id="KW-0238">DNA-binding</keyword>
<dbReference type="InterPro" id="IPR017871">
    <property type="entry name" value="ABC_transporter-like_CS"/>
</dbReference>
<dbReference type="GO" id="GO:0003677">
    <property type="term" value="F:DNA binding"/>
    <property type="evidence" value="ECO:0007669"/>
    <property type="project" value="UniProtKB-UniRule"/>
</dbReference>
<dbReference type="Gene3D" id="3.40.50.300">
    <property type="entry name" value="P-loop containing nucleotide triphosphate hydrolases"/>
    <property type="match status" value="1"/>
</dbReference>
<dbReference type="GO" id="GO:0005524">
    <property type="term" value="F:ATP binding"/>
    <property type="evidence" value="ECO:0007669"/>
    <property type="project" value="UniProtKB-KW"/>
</dbReference>
<keyword evidence="7" id="KW-0378">Hydrolase</keyword>
<dbReference type="GO" id="GO:0016887">
    <property type="term" value="F:ATP hydrolysis activity"/>
    <property type="evidence" value="ECO:0007669"/>
    <property type="project" value="InterPro"/>
</dbReference>
<dbReference type="RefSeq" id="WP_330406060.1">
    <property type="nucleotide sequence ID" value="NZ_JANJZD010000005.1"/>
</dbReference>
<dbReference type="PROSITE" id="PS00211">
    <property type="entry name" value="ABC_TRANSPORTER_1"/>
    <property type="match status" value="1"/>
</dbReference>
<evidence type="ECO:0000313" key="8">
    <source>
        <dbReference type="Proteomes" id="UP000236311"/>
    </source>
</evidence>
<organism evidence="7 8">
    <name type="scientific">Acetatifactor muris</name>
    <dbReference type="NCBI Taxonomy" id="879566"/>
    <lineage>
        <taxon>Bacteria</taxon>
        <taxon>Bacillati</taxon>
        <taxon>Bacillota</taxon>
        <taxon>Clostridia</taxon>
        <taxon>Lachnospirales</taxon>
        <taxon>Lachnospiraceae</taxon>
        <taxon>Acetatifactor</taxon>
    </lineage>
</organism>
<dbReference type="EC" id="3.6.3.-" evidence="7"/>
<evidence type="ECO:0000256" key="4">
    <source>
        <dbReference type="PROSITE-ProRule" id="PRU01076"/>
    </source>
</evidence>
<keyword evidence="3 7" id="KW-0067">ATP-binding</keyword>
<dbReference type="PROSITE" id="PS51740">
    <property type="entry name" value="SPOVT_ABRB"/>
    <property type="match status" value="1"/>
</dbReference>
<proteinExistence type="predicted"/>
<protein>
    <submittedName>
        <fullName evidence="7">Lipoprotein-releasing system ATP-binding protein LolD</fullName>
        <ecNumber evidence="7">3.6.3.-</ecNumber>
    </submittedName>
</protein>
<feature type="domain" description="ABC transporter" evidence="5">
    <location>
        <begin position="7"/>
        <end position="246"/>
    </location>
</feature>
<evidence type="ECO:0000259" key="5">
    <source>
        <dbReference type="PROSITE" id="PS50893"/>
    </source>
</evidence>
<name>A0A2K4ZDH9_9FIRM</name>
<keyword evidence="8" id="KW-1185">Reference proteome</keyword>
<sequence>MLSEDIIICENLVKIYKTKDLEVLALQGLELNIAVGELMAIIGNSGSGKSTFLNMVGGLDRPSAGKLTVDGRDLFKLNEKELVEYKRNTVGFVWQNNARNLIPYLSAWQNVRLPMRFTNGKRQKDRALELLEMVGMGHRKDSRLSQLSGGEQQRIAIAIALANNPKILLADEPTGSVDTKTGNYILDVFRELNKNLGLTIVIVTHDRMLSKKVSRVVAIRDGKTSSEMVIKQSYADKLDAIGMFEEAHNEYAVLDKAGRVQIPREFLENIGIKGNRVRMELENGRIVIGSPEEDSVKNG</sequence>
<dbReference type="InterPro" id="IPR017911">
    <property type="entry name" value="MacB-like_ATP-bd"/>
</dbReference>
<keyword evidence="7" id="KW-0449">Lipoprotein</keyword>
<evidence type="ECO:0000256" key="2">
    <source>
        <dbReference type="ARBA" id="ARBA00022741"/>
    </source>
</evidence>
<dbReference type="SMART" id="SM00382">
    <property type="entry name" value="AAA"/>
    <property type="match status" value="1"/>
</dbReference>
<dbReference type="GO" id="GO:0005886">
    <property type="term" value="C:plasma membrane"/>
    <property type="evidence" value="ECO:0007669"/>
    <property type="project" value="TreeGrafter"/>
</dbReference>
<feature type="domain" description="SpoVT-AbrB" evidence="6">
    <location>
        <begin position="249"/>
        <end position="293"/>
    </location>
</feature>
<dbReference type="InterPro" id="IPR015854">
    <property type="entry name" value="ABC_transpr_LolD-like"/>
</dbReference>
<evidence type="ECO:0000259" key="6">
    <source>
        <dbReference type="PROSITE" id="PS51740"/>
    </source>
</evidence>
<evidence type="ECO:0000313" key="7">
    <source>
        <dbReference type="EMBL" id="SOY28524.1"/>
    </source>
</evidence>
<dbReference type="PANTHER" id="PTHR24220">
    <property type="entry name" value="IMPORT ATP-BINDING PROTEIN"/>
    <property type="match status" value="1"/>
</dbReference>
<dbReference type="GO" id="GO:0022857">
    <property type="term" value="F:transmembrane transporter activity"/>
    <property type="evidence" value="ECO:0007669"/>
    <property type="project" value="TreeGrafter"/>
</dbReference>
<dbReference type="PANTHER" id="PTHR24220:SF685">
    <property type="entry name" value="ABC TRANSPORTER RELATED"/>
    <property type="match status" value="1"/>
</dbReference>
<dbReference type="SUPFAM" id="SSF52540">
    <property type="entry name" value="P-loop containing nucleoside triphosphate hydrolases"/>
    <property type="match status" value="1"/>
</dbReference>
<dbReference type="PROSITE" id="PS50893">
    <property type="entry name" value="ABC_TRANSPORTER_2"/>
    <property type="match status" value="1"/>
</dbReference>
<dbReference type="InterPro" id="IPR003439">
    <property type="entry name" value="ABC_transporter-like_ATP-bd"/>
</dbReference>
<dbReference type="Proteomes" id="UP000236311">
    <property type="component" value="Unassembled WGS sequence"/>
</dbReference>
<dbReference type="CDD" id="cd03255">
    <property type="entry name" value="ABC_MJ0796_LolCDE_FtsE"/>
    <property type="match status" value="1"/>
</dbReference>
<evidence type="ECO:0000256" key="1">
    <source>
        <dbReference type="ARBA" id="ARBA00022448"/>
    </source>
</evidence>
<keyword evidence="2" id="KW-0547">Nucleotide-binding</keyword>
<dbReference type="InterPro" id="IPR027417">
    <property type="entry name" value="P-loop_NTPase"/>
</dbReference>
<dbReference type="InterPro" id="IPR007159">
    <property type="entry name" value="SpoVT-AbrB_dom"/>
</dbReference>
<reference evidence="7 8" key="1">
    <citation type="submission" date="2018-01" db="EMBL/GenBank/DDBJ databases">
        <authorList>
            <person name="Gaut B.S."/>
            <person name="Morton B.R."/>
            <person name="Clegg M.T."/>
            <person name="Duvall M.R."/>
        </authorList>
    </citation>
    <scope>NUCLEOTIDE SEQUENCE [LARGE SCALE GENOMIC DNA]</scope>
    <source>
        <strain evidence="7">GP69</strain>
    </source>
</reference>
<dbReference type="FunFam" id="3.40.50.300:FF:000032">
    <property type="entry name" value="Export ABC transporter ATP-binding protein"/>
    <property type="match status" value="1"/>
</dbReference>
<dbReference type="AlphaFoldDB" id="A0A2K4ZDH9"/>
<dbReference type="EMBL" id="OFSM01000005">
    <property type="protein sequence ID" value="SOY28524.1"/>
    <property type="molecule type" value="Genomic_DNA"/>
</dbReference>
<dbReference type="InterPro" id="IPR003593">
    <property type="entry name" value="AAA+_ATPase"/>
</dbReference>
<accession>A0A2K4ZDH9</accession>